<reference evidence="1 2" key="1">
    <citation type="submission" date="2018-10" db="EMBL/GenBank/DDBJ databases">
        <title>Isolation, diversity and antifungal activity of actinobacteria from wheat.</title>
        <authorList>
            <person name="Han C."/>
        </authorList>
    </citation>
    <scope>NUCLEOTIDE SEQUENCE [LARGE SCALE GENOMIC DNA]</scope>
    <source>
        <strain evidence="1 2">NEAU-YY642</strain>
    </source>
</reference>
<evidence type="ECO:0000313" key="2">
    <source>
        <dbReference type="Proteomes" id="UP000278673"/>
    </source>
</evidence>
<name>A0A3M2M7P9_9ACTN</name>
<organism evidence="1 2">
    <name type="scientific">Streptomyces triticirhizae</name>
    <dbReference type="NCBI Taxonomy" id="2483353"/>
    <lineage>
        <taxon>Bacteria</taxon>
        <taxon>Bacillati</taxon>
        <taxon>Actinomycetota</taxon>
        <taxon>Actinomycetes</taxon>
        <taxon>Kitasatosporales</taxon>
        <taxon>Streptomycetaceae</taxon>
        <taxon>Streptomyces</taxon>
    </lineage>
</organism>
<keyword evidence="2" id="KW-1185">Reference proteome</keyword>
<dbReference type="RefSeq" id="WP_122182160.1">
    <property type="nucleotide sequence ID" value="NZ_RFFJ01000006.1"/>
</dbReference>
<evidence type="ECO:0000313" key="1">
    <source>
        <dbReference type="EMBL" id="RMI45657.1"/>
    </source>
</evidence>
<dbReference type="Proteomes" id="UP000278673">
    <property type="component" value="Unassembled WGS sequence"/>
</dbReference>
<gene>
    <name evidence="1" type="ORF">EBN88_02770</name>
</gene>
<dbReference type="AlphaFoldDB" id="A0A3M2M7P9"/>
<sequence>MGGDIGGEFDGGDDDCDGPHRQCQACSGQRVEIRETLYLAASGQAQGVAAPHVCWHCAGHGFYCVAASRCVTPVAG</sequence>
<proteinExistence type="predicted"/>
<comment type="caution">
    <text evidence="1">The sequence shown here is derived from an EMBL/GenBank/DDBJ whole genome shotgun (WGS) entry which is preliminary data.</text>
</comment>
<protein>
    <submittedName>
        <fullName evidence="1">Uncharacterized protein</fullName>
    </submittedName>
</protein>
<dbReference type="EMBL" id="RFFJ01000006">
    <property type="protein sequence ID" value="RMI45657.1"/>
    <property type="molecule type" value="Genomic_DNA"/>
</dbReference>
<accession>A0A3M2M7P9</accession>